<gene>
    <name evidence="12" type="ORF">OXX778_LOCUS15984</name>
</gene>
<keyword evidence="2" id="KW-1003">Cell membrane</keyword>
<keyword evidence="5 9" id="KW-0297">G-protein coupled receptor</keyword>
<evidence type="ECO:0000256" key="3">
    <source>
        <dbReference type="ARBA" id="ARBA00022692"/>
    </source>
</evidence>
<organism evidence="12 13">
    <name type="scientific">Brachionus calyciflorus</name>
    <dbReference type="NCBI Taxonomy" id="104777"/>
    <lineage>
        <taxon>Eukaryota</taxon>
        <taxon>Metazoa</taxon>
        <taxon>Spiralia</taxon>
        <taxon>Gnathifera</taxon>
        <taxon>Rotifera</taxon>
        <taxon>Eurotatoria</taxon>
        <taxon>Monogononta</taxon>
        <taxon>Pseudotrocha</taxon>
        <taxon>Ploima</taxon>
        <taxon>Brachionidae</taxon>
        <taxon>Brachionus</taxon>
    </lineage>
</organism>
<comment type="subcellular location">
    <subcellularLocation>
        <location evidence="1">Cell membrane</location>
        <topology evidence="1">Multi-pass membrane protein</topology>
    </subcellularLocation>
</comment>
<evidence type="ECO:0000256" key="8">
    <source>
        <dbReference type="ARBA" id="ARBA00023224"/>
    </source>
</evidence>
<keyword evidence="7 9" id="KW-0675">Receptor</keyword>
<dbReference type="InterPro" id="IPR017452">
    <property type="entry name" value="GPCR_Rhodpsn_7TM"/>
</dbReference>
<dbReference type="Pfam" id="PF00001">
    <property type="entry name" value="7tm_1"/>
    <property type="match status" value="1"/>
</dbReference>
<feature type="transmembrane region" description="Helical" evidence="10">
    <location>
        <begin position="145"/>
        <end position="166"/>
    </location>
</feature>
<protein>
    <recommendedName>
        <fullName evidence="11">G-protein coupled receptors family 1 profile domain-containing protein</fullName>
    </recommendedName>
</protein>
<feature type="domain" description="G-protein coupled receptors family 1 profile" evidence="11">
    <location>
        <begin position="1"/>
        <end position="198"/>
    </location>
</feature>
<evidence type="ECO:0000256" key="9">
    <source>
        <dbReference type="RuleBase" id="RU000688"/>
    </source>
</evidence>
<keyword evidence="8 9" id="KW-0807">Transducer</keyword>
<dbReference type="PANTHER" id="PTHR24228">
    <property type="entry name" value="B2 BRADYKININ RECEPTOR/ANGIOTENSIN II RECEPTOR"/>
    <property type="match status" value="1"/>
</dbReference>
<keyword evidence="3 9" id="KW-0812">Transmembrane</keyword>
<evidence type="ECO:0000256" key="2">
    <source>
        <dbReference type="ARBA" id="ARBA00022475"/>
    </source>
</evidence>
<dbReference type="Gene3D" id="1.20.1070.10">
    <property type="entry name" value="Rhodopsin 7-helix transmembrane proteins"/>
    <property type="match status" value="1"/>
</dbReference>
<evidence type="ECO:0000256" key="4">
    <source>
        <dbReference type="ARBA" id="ARBA00022989"/>
    </source>
</evidence>
<feature type="transmembrane region" description="Helical" evidence="10">
    <location>
        <begin position="178"/>
        <end position="200"/>
    </location>
</feature>
<feature type="transmembrane region" description="Helical" evidence="10">
    <location>
        <begin position="49"/>
        <end position="68"/>
    </location>
</feature>
<comment type="caution">
    <text evidence="12">The sequence shown here is derived from an EMBL/GenBank/DDBJ whole genome shotgun (WGS) entry which is preliminary data.</text>
</comment>
<proteinExistence type="inferred from homology"/>
<dbReference type="OrthoDB" id="10044919at2759"/>
<evidence type="ECO:0000256" key="7">
    <source>
        <dbReference type="ARBA" id="ARBA00023170"/>
    </source>
</evidence>
<evidence type="ECO:0000256" key="1">
    <source>
        <dbReference type="ARBA" id="ARBA00004651"/>
    </source>
</evidence>
<evidence type="ECO:0000313" key="13">
    <source>
        <dbReference type="Proteomes" id="UP000663879"/>
    </source>
</evidence>
<dbReference type="SUPFAM" id="SSF81321">
    <property type="entry name" value="Family A G protein-coupled receptor-like"/>
    <property type="match status" value="1"/>
</dbReference>
<feature type="transmembrane region" description="Helical" evidence="10">
    <location>
        <begin position="95"/>
        <end position="118"/>
    </location>
</feature>
<evidence type="ECO:0000256" key="6">
    <source>
        <dbReference type="ARBA" id="ARBA00023136"/>
    </source>
</evidence>
<accession>A0A814G0D8</accession>
<feature type="transmembrane region" description="Helical" evidence="10">
    <location>
        <begin position="6"/>
        <end position="28"/>
    </location>
</feature>
<dbReference type="PROSITE" id="PS50262">
    <property type="entry name" value="G_PROTEIN_RECEP_F1_2"/>
    <property type="match status" value="1"/>
</dbReference>
<dbReference type="Proteomes" id="UP000663879">
    <property type="component" value="Unassembled WGS sequence"/>
</dbReference>
<dbReference type="PRINTS" id="PR00237">
    <property type="entry name" value="GPCRRHODOPSN"/>
</dbReference>
<dbReference type="EMBL" id="CAJNOC010003657">
    <property type="protein sequence ID" value="CAF0992446.1"/>
    <property type="molecule type" value="Genomic_DNA"/>
</dbReference>
<sequence>MNGLCDFIGALCLIACVTSLINIGILALNRYFIICNNKWYKKIFSFKKTILYCLINWIIGILVDLPNLTGWGGHYYDSKTTSCIWNRLKSHSYSIFFPTSSILFPSVFILICYVRIFVFAKNSRKKVMNLSKENKKKGFNKSVKLAKGLFCSFMLFTACWLPYGLIVMTDFHDRLSRAAHMFPIAIAHFNSTLNPIFFGISNRHFKNGYKKFISLVLVKLRIGKKKDMKSSLNNSNGTKIEG</sequence>
<evidence type="ECO:0000256" key="5">
    <source>
        <dbReference type="ARBA" id="ARBA00023040"/>
    </source>
</evidence>
<keyword evidence="13" id="KW-1185">Reference proteome</keyword>
<evidence type="ECO:0000256" key="10">
    <source>
        <dbReference type="SAM" id="Phobius"/>
    </source>
</evidence>
<keyword evidence="6 10" id="KW-0472">Membrane</keyword>
<dbReference type="AlphaFoldDB" id="A0A814G0D8"/>
<evidence type="ECO:0000313" key="12">
    <source>
        <dbReference type="EMBL" id="CAF0992446.1"/>
    </source>
</evidence>
<name>A0A814G0D8_9BILA</name>
<dbReference type="GO" id="GO:0004930">
    <property type="term" value="F:G protein-coupled receptor activity"/>
    <property type="evidence" value="ECO:0007669"/>
    <property type="project" value="UniProtKB-KW"/>
</dbReference>
<comment type="similarity">
    <text evidence="9">Belongs to the G-protein coupled receptor 1 family.</text>
</comment>
<reference evidence="12" key="1">
    <citation type="submission" date="2021-02" db="EMBL/GenBank/DDBJ databases">
        <authorList>
            <person name="Nowell W R."/>
        </authorList>
    </citation>
    <scope>NUCLEOTIDE SEQUENCE</scope>
    <source>
        <strain evidence="12">Ploen Becks lab</strain>
    </source>
</reference>
<keyword evidence="4 10" id="KW-1133">Transmembrane helix</keyword>
<evidence type="ECO:0000259" key="11">
    <source>
        <dbReference type="PROSITE" id="PS50262"/>
    </source>
</evidence>
<dbReference type="PROSITE" id="PS00237">
    <property type="entry name" value="G_PROTEIN_RECEP_F1_1"/>
    <property type="match status" value="1"/>
</dbReference>
<dbReference type="PANTHER" id="PTHR24228:SF75">
    <property type="entry name" value="G-PROTEIN COUPLED RECEPTORS FAMILY 1 PROFILE DOMAIN-CONTAINING PROTEIN"/>
    <property type="match status" value="1"/>
</dbReference>
<dbReference type="CDD" id="cd00637">
    <property type="entry name" value="7tm_classA_rhodopsin-like"/>
    <property type="match status" value="1"/>
</dbReference>
<dbReference type="GO" id="GO:0005886">
    <property type="term" value="C:plasma membrane"/>
    <property type="evidence" value="ECO:0007669"/>
    <property type="project" value="UniProtKB-SubCell"/>
</dbReference>
<dbReference type="InterPro" id="IPR000276">
    <property type="entry name" value="GPCR_Rhodpsn"/>
</dbReference>